<evidence type="ECO:0000256" key="8">
    <source>
        <dbReference type="PROSITE-ProRule" id="PRU00278"/>
    </source>
</evidence>
<protein>
    <recommendedName>
        <fullName evidence="6">Periplasmic chaperone PpiD</fullName>
    </recommendedName>
    <alternativeName>
        <fullName evidence="7">Periplasmic folding chaperone</fullName>
    </alternativeName>
</protein>
<evidence type="ECO:0000256" key="1">
    <source>
        <dbReference type="ARBA" id="ARBA00004382"/>
    </source>
</evidence>
<dbReference type="PANTHER" id="PTHR47529:SF1">
    <property type="entry name" value="PERIPLASMIC CHAPERONE PPID"/>
    <property type="match status" value="1"/>
</dbReference>
<feature type="signal peptide" evidence="9">
    <location>
        <begin position="1"/>
        <end position="32"/>
    </location>
</feature>
<feature type="domain" description="PpiC" evidence="10">
    <location>
        <begin position="246"/>
        <end position="335"/>
    </location>
</feature>
<keyword evidence="5" id="KW-0143">Chaperone</keyword>
<dbReference type="SUPFAM" id="SSF54534">
    <property type="entry name" value="FKBP-like"/>
    <property type="match status" value="1"/>
</dbReference>
<dbReference type="RefSeq" id="WP_419189934.1">
    <property type="nucleotide sequence ID" value="NZ_CP036526.1"/>
</dbReference>
<evidence type="ECO:0000259" key="10">
    <source>
        <dbReference type="PROSITE" id="PS50198"/>
    </source>
</evidence>
<evidence type="ECO:0000256" key="7">
    <source>
        <dbReference type="ARBA" id="ARBA00042775"/>
    </source>
</evidence>
<keyword evidence="2" id="KW-1003">Cell membrane</keyword>
<keyword evidence="8 11" id="KW-0413">Isomerase</keyword>
<dbReference type="Proteomes" id="UP000319817">
    <property type="component" value="Chromosome"/>
</dbReference>
<evidence type="ECO:0000256" key="3">
    <source>
        <dbReference type="ARBA" id="ARBA00022519"/>
    </source>
</evidence>
<dbReference type="GO" id="GO:0003755">
    <property type="term" value="F:peptidyl-prolyl cis-trans isomerase activity"/>
    <property type="evidence" value="ECO:0007669"/>
    <property type="project" value="UniProtKB-KW"/>
</dbReference>
<evidence type="ECO:0000256" key="4">
    <source>
        <dbReference type="ARBA" id="ARBA00023136"/>
    </source>
</evidence>
<evidence type="ECO:0000256" key="5">
    <source>
        <dbReference type="ARBA" id="ARBA00023186"/>
    </source>
</evidence>
<dbReference type="InterPro" id="IPR046357">
    <property type="entry name" value="PPIase_dom_sf"/>
</dbReference>
<evidence type="ECO:0000256" key="2">
    <source>
        <dbReference type="ARBA" id="ARBA00022475"/>
    </source>
</evidence>
<organism evidence="11 12">
    <name type="scientific">Stieleria marina</name>
    <dbReference type="NCBI Taxonomy" id="1930275"/>
    <lineage>
        <taxon>Bacteria</taxon>
        <taxon>Pseudomonadati</taxon>
        <taxon>Planctomycetota</taxon>
        <taxon>Planctomycetia</taxon>
        <taxon>Pirellulales</taxon>
        <taxon>Pirellulaceae</taxon>
        <taxon>Stieleria</taxon>
    </lineage>
</organism>
<keyword evidence="3" id="KW-0997">Cell inner membrane</keyword>
<evidence type="ECO:0000256" key="9">
    <source>
        <dbReference type="SAM" id="SignalP"/>
    </source>
</evidence>
<keyword evidence="9" id="KW-0732">Signal</keyword>
<sequence precursor="true">MPSRSTFIYKFVLILLSLSLGALQIGATTSFAQQPLSSGPAAGGPPPHIAAAIAQAKDANLPTDPAAVIAVVGTSQILLGDVKGKVDARIKEVLAKAGQEVPQEILLTARVNLTRGMLQQAIQSKQMRESFLLEQVGTQGADKRREAAEMMSSRARQMFYETEVKQLKEKFECTTLVELDKKLRTQGSSLKARERDFMDAMLGHMYMRSSVEKDPHVTLSEINTHYITHRDDYFQQSRATWEQFTVLFANHESREAALAKLNQMGAEAYYGGNLQAIAKQKSEEPFAAEGGLHGWTKQGSLASKELDKQIFSLPLNKMSEIIEDETGFHIVRVLDREDAGIKPRAQVQESIKEKLKQAKVAKSQKAMIEAMRDKVPVWSIFPEDIPGAMPLNMPAIPTLPNAKNY</sequence>
<name>A0A517NTE0_9BACT</name>
<dbReference type="GO" id="GO:0005886">
    <property type="term" value="C:plasma membrane"/>
    <property type="evidence" value="ECO:0007669"/>
    <property type="project" value="UniProtKB-SubCell"/>
</dbReference>
<evidence type="ECO:0000313" key="11">
    <source>
        <dbReference type="EMBL" id="QDT10390.1"/>
    </source>
</evidence>
<dbReference type="Gene3D" id="3.10.50.40">
    <property type="match status" value="1"/>
</dbReference>
<comment type="subcellular location">
    <subcellularLocation>
        <location evidence="1">Cell inner membrane</location>
        <topology evidence="1">Single-pass type II membrane protein</topology>
        <orientation evidence="1">Periplasmic side</orientation>
    </subcellularLocation>
</comment>
<proteinExistence type="predicted"/>
<dbReference type="InterPro" id="IPR000297">
    <property type="entry name" value="PPIase_PpiC"/>
</dbReference>
<gene>
    <name evidence="11" type="primary">ppiD</name>
    <name evidence="11" type="ORF">K239x_23460</name>
</gene>
<accession>A0A517NTE0</accession>
<dbReference type="Gene3D" id="1.10.4030.10">
    <property type="entry name" value="Porin chaperone SurA, peptide-binding domain"/>
    <property type="match status" value="1"/>
</dbReference>
<feature type="chain" id="PRO_5021809910" description="Periplasmic chaperone PpiD" evidence="9">
    <location>
        <begin position="33"/>
        <end position="405"/>
    </location>
</feature>
<dbReference type="EMBL" id="CP036526">
    <property type="protein sequence ID" value="QDT10390.1"/>
    <property type="molecule type" value="Genomic_DNA"/>
</dbReference>
<reference evidence="11 12" key="1">
    <citation type="submission" date="2019-02" db="EMBL/GenBank/DDBJ databases">
        <title>Deep-cultivation of Planctomycetes and their phenomic and genomic characterization uncovers novel biology.</title>
        <authorList>
            <person name="Wiegand S."/>
            <person name="Jogler M."/>
            <person name="Boedeker C."/>
            <person name="Pinto D."/>
            <person name="Vollmers J."/>
            <person name="Rivas-Marin E."/>
            <person name="Kohn T."/>
            <person name="Peeters S.H."/>
            <person name="Heuer A."/>
            <person name="Rast P."/>
            <person name="Oberbeckmann S."/>
            <person name="Bunk B."/>
            <person name="Jeske O."/>
            <person name="Meyerdierks A."/>
            <person name="Storesund J.E."/>
            <person name="Kallscheuer N."/>
            <person name="Luecker S."/>
            <person name="Lage O.M."/>
            <person name="Pohl T."/>
            <person name="Merkel B.J."/>
            <person name="Hornburger P."/>
            <person name="Mueller R.-W."/>
            <person name="Bruemmer F."/>
            <person name="Labrenz M."/>
            <person name="Spormann A.M."/>
            <person name="Op den Camp H."/>
            <person name="Overmann J."/>
            <person name="Amann R."/>
            <person name="Jetten M.S.M."/>
            <person name="Mascher T."/>
            <person name="Medema M.H."/>
            <person name="Devos D.P."/>
            <person name="Kaster A.-K."/>
            <person name="Ovreas L."/>
            <person name="Rohde M."/>
            <person name="Galperin M.Y."/>
            <person name="Jogler C."/>
        </authorList>
    </citation>
    <scope>NUCLEOTIDE SEQUENCE [LARGE SCALE GENOMIC DNA]</scope>
    <source>
        <strain evidence="11 12">K23_9</strain>
    </source>
</reference>
<keyword evidence="4" id="KW-0472">Membrane</keyword>
<evidence type="ECO:0000313" key="12">
    <source>
        <dbReference type="Proteomes" id="UP000319817"/>
    </source>
</evidence>
<keyword evidence="8" id="KW-0697">Rotamase</keyword>
<dbReference type="InterPro" id="IPR052029">
    <property type="entry name" value="PpiD_chaperone"/>
</dbReference>
<keyword evidence="12" id="KW-1185">Reference proteome</keyword>
<evidence type="ECO:0000256" key="6">
    <source>
        <dbReference type="ARBA" id="ARBA00040743"/>
    </source>
</evidence>
<dbReference type="AlphaFoldDB" id="A0A517NTE0"/>
<dbReference type="Pfam" id="PF13616">
    <property type="entry name" value="Rotamase_3"/>
    <property type="match status" value="1"/>
</dbReference>
<dbReference type="PROSITE" id="PS50198">
    <property type="entry name" value="PPIC_PPIASE_2"/>
    <property type="match status" value="1"/>
</dbReference>
<dbReference type="PANTHER" id="PTHR47529">
    <property type="entry name" value="PEPTIDYL-PROLYL CIS-TRANS ISOMERASE D"/>
    <property type="match status" value="1"/>
</dbReference>